<dbReference type="PANTHER" id="PTHR46246">
    <property type="entry name" value="GUANOSINE-3',5'-BIS(DIPHOSPHATE) 3'-PYROPHOSPHOHYDROLASE MESH1"/>
    <property type="match status" value="1"/>
</dbReference>
<dbReference type="InterPro" id="IPR006674">
    <property type="entry name" value="HD_domain"/>
</dbReference>
<name>A0ABW7CFH7_9CYAN</name>
<protein>
    <submittedName>
        <fullName evidence="2">HD domain-containing protein</fullName>
    </submittedName>
</protein>
<dbReference type="EMBL" id="JAZAQF010000086">
    <property type="protein sequence ID" value="MFG3818994.1"/>
    <property type="molecule type" value="Genomic_DNA"/>
</dbReference>
<reference evidence="3" key="1">
    <citation type="journal article" date="2024" name="Algal Res.">
        <title>Biochemical, toxicological and genomic investigation of a high-biomass producing Limnothrix strain isolated from Italian shallow drinking water reservoir.</title>
        <authorList>
            <person name="Simonazzi M."/>
            <person name="Shishido T.K."/>
            <person name="Delbaje E."/>
            <person name="Wahlsten M."/>
            <person name="Fewer D.P."/>
            <person name="Sivonen K."/>
            <person name="Pezzolesi L."/>
            <person name="Pistocchi R."/>
        </authorList>
    </citation>
    <scope>NUCLEOTIDE SEQUENCE [LARGE SCALE GENOMIC DNA]</scope>
    <source>
        <strain evidence="3">LRLZ20PSL1</strain>
    </source>
</reference>
<dbReference type="Pfam" id="PF13328">
    <property type="entry name" value="HD_4"/>
    <property type="match status" value="1"/>
</dbReference>
<dbReference type="InterPro" id="IPR007710">
    <property type="entry name" value="Nucleoside_deoxyribTrfase"/>
</dbReference>
<evidence type="ECO:0000313" key="3">
    <source>
        <dbReference type="Proteomes" id="UP001604335"/>
    </source>
</evidence>
<organism evidence="2 3">
    <name type="scientific">Limnothrix redekei LRLZ20PSL1</name>
    <dbReference type="NCBI Taxonomy" id="3112953"/>
    <lineage>
        <taxon>Bacteria</taxon>
        <taxon>Bacillati</taxon>
        <taxon>Cyanobacteriota</taxon>
        <taxon>Cyanophyceae</taxon>
        <taxon>Pseudanabaenales</taxon>
        <taxon>Pseudanabaenaceae</taxon>
        <taxon>Limnothrix</taxon>
    </lineage>
</organism>
<gene>
    <name evidence="2" type="ORF">VPK24_15230</name>
</gene>
<dbReference type="Gene3D" id="1.10.3210.10">
    <property type="entry name" value="Hypothetical protein af1432"/>
    <property type="match status" value="1"/>
</dbReference>
<dbReference type="Proteomes" id="UP001604335">
    <property type="component" value="Unassembled WGS sequence"/>
</dbReference>
<dbReference type="PANTHER" id="PTHR46246:SF1">
    <property type="entry name" value="GUANOSINE-3',5'-BIS(DIPHOSPHATE) 3'-PYROPHOSPHOHYDROLASE MESH1"/>
    <property type="match status" value="1"/>
</dbReference>
<dbReference type="InterPro" id="IPR052194">
    <property type="entry name" value="MESH1"/>
</dbReference>
<dbReference type="SUPFAM" id="SSF52309">
    <property type="entry name" value="N-(deoxy)ribosyltransferase-like"/>
    <property type="match status" value="1"/>
</dbReference>
<comment type="caution">
    <text evidence="2">The sequence shown here is derived from an EMBL/GenBank/DDBJ whole genome shotgun (WGS) entry which is preliminary data.</text>
</comment>
<dbReference type="Gene3D" id="3.40.50.450">
    <property type="match status" value="1"/>
</dbReference>
<accession>A0ABW7CFH7</accession>
<dbReference type="PROSITE" id="PS51831">
    <property type="entry name" value="HD"/>
    <property type="match status" value="1"/>
</dbReference>
<feature type="domain" description="HD" evidence="1">
    <location>
        <begin position="51"/>
        <end position="146"/>
    </location>
</feature>
<sequence length="350" mass="38306">MDPQPITESGSHRPIDFPNGLPQLDLLARALAFAAAKHRHQRRKDRERSPYINHPIALLRVLVHEAQMTDPQVLAAALLHDTIEDTDTTAAELVAHFGPEIAALVQEVTDDKRLPQAERKQLQIDHAPNLSDQAKLVKLADKICNLRDVDQSPPERWSIARRQAYFDWAEQVVTALGPMPPALMEPFHAILQTGRAHLAAPTADRPLRLYWAGPLFSLGERWLNQTLTEELQTLGYPVFLPQAACAGLSDPQAIFERCRSGLDQANAVIAVLDGADADSGTCWECGYAFARQLPIVALRTDFRGSGDAGGFNAMLLGTARSVIALTDPAADLPTVRSRLVAAIEALVPLN</sequence>
<evidence type="ECO:0000259" key="1">
    <source>
        <dbReference type="PROSITE" id="PS51831"/>
    </source>
</evidence>
<dbReference type="SUPFAM" id="SSF109604">
    <property type="entry name" value="HD-domain/PDEase-like"/>
    <property type="match status" value="1"/>
</dbReference>
<dbReference type="SMART" id="SM00471">
    <property type="entry name" value="HDc"/>
    <property type="match status" value="1"/>
</dbReference>
<keyword evidence="3" id="KW-1185">Reference proteome</keyword>
<dbReference type="InterPro" id="IPR003607">
    <property type="entry name" value="HD/PDEase_dom"/>
</dbReference>
<proteinExistence type="predicted"/>
<dbReference type="Pfam" id="PF05014">
    <property type="entry name" value="Nuc_deoxyrib_tr"/>
    <property type="match status" value="1"/>
</dbReference>
<evidence type="ECO:0000313" key="2">
    <source>
        <dbReference type="EMBL" id="MFG3818994.1"/>
    </source>
</evidence>